<evidence type="ECO:0000256" key="1">
    <source>
        <dbReference type="SAM" id="MobiDB-lite"/>
    </source>
</evidence>
<keyword evidence="3" id="KW-1185">Reference proteome</keyword>
<protein>
    <submittedName>
        <fullName evidence="2">Uncharacterized protein</fullName>
    </submittedName>
</protein>
<reference evidence="2" key="3">
    <citation type="journal article" date="2017" name="Nature">
        <title>Genome sequence of the progenitor of the wheat D genome Aegilops tauschii.</title>
        <authorList>
            <person name="Luo M.C."/>
            <person name="Gu Y.Q."/>
            <person name="Puiu D."/>
            <person name="Wang H."/>
            <person name="Twardziok S.O."/>
            <person name="Deal K.R."/>
            <person name="Huo N."/>
            <person name="Zhu T."/>
            <person name="Wang L."/>
            <person name="Wang Y."/>
            <person name="McGuire P.E."/>
            <person name="Liu S."/>
            <person name="Long H."/>
            <person name="Ramasamy R.K."/>
            <person name="Rodriguez J.C."/>
            <person name="Van S.L."/>
            <person name="Yuan L."/>
            <person name="Wang Z."/>
            <person name="Xia Z."/>
            <person name="Xiao L."/>
            <person name="Anderson O.D."/>
            <person name="Ouyang S."/>
            <person name="Liang Y."/>
            <person name="Zimin A.V."/>
            <person name="Pertea G."/>
            <person name="Qi P."/>
            <person name="Bennetzen J.L."/>
            <person name="Dai X."/>
            <person name="Dawson M.W."/>
            <person name="Muller H.G."/>
            <person name="Kugler K."/>
            <person name="Rivarola-Duarte L."/>
            <person name="Spannagl M."/>
            <person name="Mayer K.F.X."/>
            <person name="Lu F.H."/>
            <person name="Bevan M.W."/>
            <person name="Leroy P."/>
            <person name="Li P."/>
            <person name="You F.M."/>
            <person name="Sun Q."/>
            <person name="Liu Z."/>
            <person name="Lyons E."/>
            <person name="Wicker T."/>
            <person name="Salzberg S.L."/>
            <person name="Devos K.M."/>
            <person name="Dvorak J."/>
        </authorList>
    </citation>
    <scope>NUCLEOTIDE SEQUENCE [LARGE SCALE GENOMIC DNA]</scope>
    <source>
        <strain evidence="2">cv. AL8/78</strain>
    </source>
</reference>
<reference evidence="3" key="2">
    <citation type="journal article" date="2017" name="Nat. Plants">
        <title>The Aegilops tauschii genome reveals multiple impacts of transposons.</title>
        <authorList>
            <person name="Zhao G."/>
            <person name="Zou C."/>
            <person name="Li K."/>
            <person name="Wang K."/>
            <person name="Li T."/>
            <person name="Gao L."/>
            <person name="Zhang X."/>
            <person name="Wang H."/>
            <person name="Yang Z."/>
            <person name="Liu X."/>
            <person name="Jiang W."/>
            <person name="Mao L."/>
            <person name="Kong X."/>
            <person name="Jiao Y."/>
            <person name="Jia J."/>
        </authorList>
    </citation>
    <scope>NUCLEOTIDE SEQUENCE [LARGE SCALE GENOMIC DNA]</scope>
    <source>
        <strain evidence="3">cv. AL8/78</strain>
    </source>
</reference>
<dbReference type="Proteomes" id="UP000015105">
    <property type="component" value="Chromosome 5D"/>
</dbReference>
<feature type="region of interest" description="Disordered" evidence="1">
    <location>
        <begin position="1"/>
        <end position="31"/>
    </location>
</feature>
<feature type="compositionally biased region" description="Low complexity" evidence="1">
    <location>
        <begin position="88"/>
        <end position="98"/>
    </location>
</feature>
<organism evidence="2 3">
    <name type="scientific">Aegilops tauschii subsp. strangulata</name>
    <name type="common">Goatgrass</name>
    <dbReference type="NCBI Taxonomy" id="200361"/>
    <lineage>
        <taxon>Eukaryota</taxon>
        <taxon>Viridiplantae</taxon>
        <taxon>Streptophyta</taxon>
        <taxon>Embryophyta</taxon>
        <taxon>Tracheophyta</taxon>
        <taxon>Spermatophyta</taxon>
        <taxon>Magnoliopsida</taxon>
        <taxon>Liliopsida</taxon>
        <taxon>Poales</taxon>
        <taxon>Poaceae</taxon>
        <taxon>BOP clade</taxon>
        <taxon>Pooideae</taxon>
        <taxon>Triticodae</taxon>
        <taxon>Triticeae</taxon>
        <taxon>Triticinae</taxon>
        <taxon>Aegilops</taxon>
    </lineage>
</organism>
<reference evidence="3" key="1">
    <citation type="journal article" date="2014" name="Science">
        <title>Ancient hybridizations among the ancestral genomes of bread wheat.</title>
        <authorList>
            <consortium name="International Wheat Genome Sequencing Consortium,"/>
            <person name="Marcussen T."/>
            <person name="Sandve S.R."/>
            <person name="Heier L."/>
            <person name="Spannagl M."/>
            <person name="Pfeifer M."/>
            <person name="Jakobsen K.S."/>
            <person name="Wulff B.B."/>
            <person name="Steuernagel B."/>
            <person name="Mayer K.F."/>
            <person name="Olsen O.A."/>
        </authorList>
    </citation>
    <scope>NUCLEOTIDE SEQUENCE [LARGE SCALE GENOMIC DNA]</scope>
    <source>
        <strain evidence="3">cv. AL8/78</strain>
    </source>
</reference>
<accession>A0A453KUN3</accession>
<feature type="compositionally biased region" description="Pro residues" evidence="1">
    <location>
        <begin position="8"/>
        <end position="17"/>
    </location>
</feature>
<dbReference type="EnsemblPlants" id="AET5Gv20519400.3">
    <property type="protein sequence ID" value="AET5Gv20519400.3"/>
    <property type="gene ID" value="AET5Gv20519400"/>
</dbReference>
<feature type="region of interest" description="Disordered" evidence="1">
    <location>
        <begin position="44"/>
        <end position="98"/>
    </location>
</feature>
<evidence type="ECO:0000313" key="2">
    <source>
        <dbReference type="EnsemblPlants" id="AET5Gv20519400.3"/>
    </source>
</evidence>
<dbReference type="AlphaFoldDB" id="A0A453KUN3"/>
<reference evidence="2" key="4">
    <citation type="submission" date="2019-03" db="UniProtKB">
        <authorList>
            <consortium name="EnsemblPlants"/>
        </authorList>
    </citation>
    <scope>IDENTIFICATION</scope>
</reference>
<reference evidence="2" key="5">
    <citation type="journal article" date="2021" name="G3 (Bethesda)">
        <title>Aegilops tauschii genome assembly Aet v5.0 features greater sequence contiguity and improved annotation.</title>
        <authorList>
            <person name="Wang L."/>
            <person name="Zhu T."/>
            <person name="Rodriguez J.C."/>
            <person name="Deal K.R."/>
            <person name="Dubcovsky J."/>
            <person name="McGuire P.E."/>
            <person name="Lux T."/>
            <person name="Spannagl M."/>
            <person name="Mayer K.F.X."/>
            <person name="Baldrich P."/>
            <person name="Meyers B.C."/>
            <person name="Huo N."/>
            <person name="Gu Y.Q."/>
            <person name="Zhou H."/>
            <person name="Devos K.M."/>
            <person name="Bennetzen J.L."/>
            <person name="Unver T."/>
            <person name="Budak H."/>
            <person name="Gulick P.J."/>
            <person name="Galiba G."/>
            <person name="Kalapos B."/>
            <person name="Nelson D.R."/>
            <person name="Li P."/>
            <person name="You F.M."/>
            <person name="Luo M.C."/>
            <person name="Dvorak J."/>
        </authorList>
    </citation>
    <scope>NUCLEOTIDE SEQUENCE [LARGE SCALE GENOMIC DNA]</scope>
    <source>
        <strain evidence="2">cv. AL8/78</strain>
    </source>
</reference>
<dbReference type="Gramene" id="AET5Gv20519400.3">
    <property type="protein sequence ID" value="AET5Gv20519400.3"/>
    <property type="gene ID" value="AET5Gv20519400"/>
</dbReference>
<name>A0A453KUN3_AEGTS</name>
<evidence type="ECO:0000313" key="3">
    <source>
        <dbReference type="Proteomes" id="UP000015105"/>
    </source>
</evidence>
<proteinExistence type="predicted"/>
<sequence>PHQMAGKPKPPAKPWPPATSTSTSHTKTTTRPFIAAAICEYDDDDFQIPPPASRPRPLKPSSNGAVSRRLRKKLQLPSPYSGKENRPVASGTASSESVVTVAAAAAETLAGRSRVGTGIRRVPEGNEVTGGGICGISRSHSDCPKLFSTEKTGLGGYDGCNGSSNRFPNSTESSVLESGEACNLGSWHCEEAEGVSRVCNAVPEERLVGGISGSWLHGSVFDEGNVDIEAEIASRSETQKNERSGFEVHDGNYHSCSTESELLVLDSKYDIGGADCKYFQEPGLGISSLVSEERKVAVEDAATLSPQTREKKSSSAADCLEYQSSNSVESVLLESCTTHHAEQDDCDNFEIGTQLNELINLCMEDQVHSHRNSRASNVEGNKMDSGRFESVYKVQCPLCGSDISDLSEELQLAHTNNCLDEDEPAKVNLILIMKEDLAMEKILRTRVL</sequence>
<feature type="compositionally biased region" description="Low complexity" evidence="1">
    <location>
        <begin position="18"/>
        <end position="31"/>
    </location>
</feature>